<dbReference type="InterPro" id="IPR029063">
    <property type="entry name" value="SAM-dependent_MTases_sf"/>
</dbReference>
<dbReference type="InterPro" id="IPR001525">
    <property type="entry name" value="C5_MeTfrase"/>
</dbReference>
<feature type="active site" evidence="5">
    <location>
        <position position="390"/>
    </location>
</feature>
<evidence type="ECO:0000256" key="2">
    <source>
        <dbReference type="ARBA" id="ARBA00022603"/>
    </source>
</evidence>
<evidence type="ECO:0000256" key="4">
    <source>
        <dbReference type="ARBA" id="ARBA00022691"/>
    </source>
</evidence>
<evidence type="ECO:0000256" key="1">
    <source>
        <dbReference type="ARBA" id="ARBA00011975"/>
    </source>
</evidence>
<dbReference type="OrthoDB" id="414133at2759"/>
<dbReference type="PANTHER" id="PTHR10629:SF52">
    <property type="entry name" value="DNA (CYTOSINE-5)-METHYLTRANSFERASE 1"/>
    <property type="match status" value="1"/>
</dbReference>
<dbReference type="Gene3D" id="3.40.50.150">
    <property type="entry name" value="Vaccinia Virus protein VP39"/>
    <property type="match status" value="1"/>
</dbReference>
<dbReference type="GO" id="GO:0044027">
    <property type="term" value="P:negative regulation of gene expression via chromosomal CpG island methylation"/>
    <property type="evidence" value="ECO:0007669"/>
    <property type="project" value="TreeGrafter"/>
</dbReference>
<accession>A0A5N5X5T1</accession>
<dbReference type="EC" id="2.1.1.37" evidence="1"/>
<evidence type="ECO:0000313" key="8">
    <source>
        <dbReference type="Proteomes" id="UP000326565"/>
    </source>
</evidence>
<dbReference type="PANTHER" id="PTHR10629">
    <property type="entry name" value="CYTOSINE-SPECIFIC METHYLTRANSFERASE"/>
    <property type="match status" value="1"/>
</dbReference>
<dbReference type="NCBIfam" id="TIGR00675">
    <property type="entry name" value="dcm"/>
    <property type="match status" value="1"/>
</dbReference>
<evidence type="ECO:0000256" key="6">
    <source>
        <dbReference type="RuleBase" id="RU000416"/>
    </source>
</evidence>
<name>A0A5N5X5T1_9EURO</name>
<sequence length="621" mass="70065">MSPIRAREPSILEILDPRSVAMGIDDSNKASVAIDNALDRFQDVDDMMIISGNHRWNPTSCLLSSSADSSQRDIVDLTSDEPAPQAFKEGDYRADEEFEILLESWLLHTLSSGATIPAEEFREATHPVHDICIDGIVYKAGQSLELHDRSYLRICTVLRDNTNAVYFSGRRLINTSRHAGTYIPKVANELVWIINETEVIPFKNAKRFVNIHFTNFCYINKDQQKQVNPNDLFCRLKESFERDGRQVSIEYLSSVEADEGYKFESTKLRQQWRGTTQAFGDHAHPSYAPTIVLDDTDAVVDLTRPLSLRERMRMRRYTFGDAFCGAGGVSCGARRAGLHMKWAFDKSEHAATTYRLNFETAECELSDVFSFLTNSDTFLRVDVSHGSPPCQTFSPAHTVESVHDDANSSCIFSCADIIKRSKPRIHTMEETSGLFNSQHRIWFYRVIQDFLEIGYSVRWSILNCVEYGVPQLRKRLIIIASGPGETLPPLPQPSHGPGLREYSTVHNAISTIPMGAANHDVGAALKRGLDKEPYDAHQQVRTITCGGGENNYHPCGLRNFTNRELACLQTFPMSYRFGPRETRIQIGNAVPPLLAEAFLKEAVRSLEKTDEEELCREYTGE</sequence>
<dbReference type="PRINTS" id="PR00105">
    <property type="entry name" value="C5METTRFRASE"/>
</dbReference>
<gene>
    <name evidence="7" type="ORF">BDV29DRAFT_200850</name>
</gene>
<dbReference type="GO" id="GO:0003886">
    <property type="term" value="F:DNA (cytosine-5-)-methyltransferase activity"/>
    <property type="evidence" value="ECO:0007669"/>
    <property type="project" value="UniProtKB-EC"/>
</dbReference>
<dbReference type="SUPFAM" id="SSF53335">
    <property type="entry name" value="S-adenosyl-L-methionine-dependent methyltransferases"/>
    <property type="match status" value="1"/>
</dbReference>
<dbReference type="Gene3D" id="3.90.120.10">
    <property type="entry name" value="DNA Methylase, subunit A, domain 2"/>
    <property type="match status" value="1"/>
</dbReference>
<reference evidence="7 8" key="1">
    <citation type="submission" date="2019-04" db="EMBL/GenBank/DDBJ databases">
        <title>Friends and foes A comparative genomics study of 23 Aspergillus species from section Flavi.</title>
        <authorList>
            <consortium name="DOE Joint Genome Institute"/>
            <person name="Kjaerbolling I."/>
            <person name="Vesth T."/>
            <person name="Frisvad J.C."/>
            <person name="Nybo J.L."/>
            <person name="Theobald S."/>
            <person name="Kildgaard S."/>
            <person name="Isbrandt T."/>
            <person name="Kuo A."/>
            <person name="Sato A."/>
            <person name="Lyhne E.K."/>
            <person name="Kogle M.E."/>
            <person name="Wiebenga A."/>
            <person name="Kun R.S."/>
            <person name="Lubbers R.J."/>
            <person name="Makela M.R."/>
            <person name="Barry K."/>
            <person name="Chovatia M."/>
            <person name="Clum A."/>
            <person name="Daum C."/>
            <person name="Haridas S."/>
            <person name="He G."/>
            <person name="LaButti K."/>
            <person name="Lipzen A."/>
            <person name="Mondo S."/>
            <person name="Riley R."/>
            <person name="Salamov A."/>
            <person name="Simmons B.A."/>
            <person name="Magnuson J.K."/>
            <person name="Henrissat B."/>
            <person name="Mortensen U.H."/>
            <person name="Larsen T.O."/>
            <person name="Devries R.P."/>
            <person name="Grigoriev I.V."/>
            <person name="Machida M."/>
            <person name="Baker S.E."/>
            <person name="Andersen M.R."/>
        </authorList>
    </citation>
    <scope>NUCLEOTIDE SEQUENCE [LARGE SCALE GENOMIC DNA]</scope>
    <source>
        <strain evidence="7 8">CBS 151.66</strain>
    </source>
</reference>
<dbReference type="PROSITE" id="PS51679">
    <property type="entry name" value="SAM_MT_C5"/>
    <property type="match status" value="1"/>
</dbReference>
<evidence type="ECO:0000313" key="7">
    <source>
        <dbReference type="EMBL" id="KAB8075415.1"/>
    </source>
</evidence>
<keyword evidence="8" id="KW-1185">Reference proteome</keyword>
<keyword evidence="4 5" id="KW-0949">S-adenosyl-L-methionine</keyword>
<protein>
    <recommendedName>
        <fullName evidence="1">DNA (cytosine-5-)-methyltransferase</fullName>
        <ecNumber evidence="1">2.1.1.37</ecNumber>
    </recommendedName>
</protein>
<evidence type="ECO:0000256" key="5">
    <source>
        <dbReference type="PROSITE-ProRule" id="PRU01016"/>
    </source>
</evidence>
<comment type="similarity">
    <text evidence="5 6">Belongs to the class I-like SAM-binding methyltransferase superfamily. C5-methyltransferase family.</text>
</comment>
<dbReference type="GO" id="GO:0032259">
    <property type="term" value="P:methylation"/>
    <property type="evidence" value="ECO:0007669"/>
    <property type="project" value="UniProtKB-KW"/>
</dbReference>
<organism evidence="7 8">
    <name type="scientific">Aspergillus leporis</name>
    <dbReference type="NCBI Taxonomy" id="41062"/>
    <lineage>
        <taxon>Eukaryota</taxon>
        <taxon>Fungi</taxon>
        <taxon>Dikarya</taxon>
        <taxon>Ascomycota</taxon>
        <taxon>Pezizomycotina</taxon>
        <taxon>Eurotiomycetes</taxon>
        <taxon>Eurotiomycetidae</taxon>
        <taxon>Eurotiales</taxon>
        <taxon>Aspergillaceae</taxon>
        <taxon>Aspergillus</taxon>
        <taxon>Aspergillus subgen. Circumdati</taxon>
    </lineage>
</organism>
<dbReference type="GO" id="GO:0005634">
    <property type="term" value="C:nucleus"/>
    <property type="evidence" value="ECO:0007669"/>
    <property type="project" value="TreeGrafter"/>
</dbReference>
<dbReference type="InterPro" id="IPR050390">
    <property type="entry name" value="C5-Methyltransferase"/>
</dbReference>
<dbReference type="AlphaFoldDB" id="A0A5N5X5T1"/>
<dbReference type="Proteomes" id="UP000326565">
    <property type="component" value="Unassembled WGS sequence"/>
</dbReference>
<dbReference type="Pfam" id="PF00145">
    <property type="entry name" value="DNA_methylase"/>
    <property type="match status" value="2"/>
</dbReference>
<keyword evidence="3 5" id="KW-0808">Transferase</keyword>
<proteinExistence type="inferred from homology"/>
<dbReference type="GO" id="GO:0003677">
    <property type="term" value="F:DNA binding"/>
    <property type="evidence" value="ECO:0007669"/>
    <property type="project" value="TreeGrafter"/>
</dbReference>
<evidence type="ECO:0000256" key="3">
    <source>
        <dbReference type="ARBA" id="ARBA00022679"/>
    </source>
</evidence>
<keyword evidence="2 5" id="KW-0489">Methyltransferase</keyword>
<dbReference type="EMBL" id="ML732194">
    <property type="protein sequence ID" value="KAB8075415.1"/>
    <property type="molecule type" value="Genomic_DNA"/>
</dbReference>